<evidence type="ECO:0008006" key="5">
    <source>
        <dbReference type="Google" id="ProtNLM"/>
    </source>
</evidence>
<keyword evidence="1" id="KW-0489">Methyltransferase</keyword>
<keyword evidence="2" id="KW-0808">Transferase</keyword>
<dbReference type="InterPro" id="IPR050362">
    <property type="entry name" value="Cation-dep_OMT"/>
</dbReference>
<dbReference type="GO" id="GO:0008757">
    <property type="term" value="F:S-adenosylmethionine-dependent methyltransferase activity"/>
    <property type="evidence" value="ECO:0007669"/>
    <property type="project" value="TreeGrafter"/>
</dbReference>
<name>A0A381UNN3_9ZZZZ</name>
<dbReference type="PANTHER" id="PTHR10509:SF14">
    <property type="entry name" value="CAFFEOYL-COA O-METHYLTRANSFERASE 3-RELATED"/>
    <property type="match status" value="1"/>
</dbReference>
<dbReference type="InterPro" id="IPR002935">
    <property type="entry name" value="SAM_O-MeTrfase"/>
</dbReference>
<dbReference type="GO" id="GO:0032259">
    <property type="term" value="P:methylation"/>
    <property type="evidence" value="ECO:0007669"/>
    <property type="project" value="UniProtKB-KW"/>
</dbReference>
<evidence type="ECO:0000256" key="3">
    <source>
        <dbReference type="ARBA" id="ARBA00022691"/>
    </source>
</evidence>
<keyword evidence="3" id="KW-0949">S-adenosyl-L-methionine</keyword>
<proteinExistence type="predicted"/>
<dbReference type="AlphaFoldDB" id="A0A381UNN3"/>
<dbReference type="SUPFAM" id="SSF53335">
    <property type="entry name" value="S-adenosyl-L-methionine-dependent methyltransferases"/>
    <property type="match status" value="1"/>
</dbReference>
<dbReference type="InterPro" id="IPR029063">
    <property type="entry name" value="SAM-dependent_MTases_sf"/>
</dbReference>
<accession>A0A381UNN3</accession>
<dbReference type="Pfam" id="PF01596">
    <property type="entry name" value="Methyltransf_3"/>
    <property type="match status" value="1"/>
</dbReference>
<dbReference type="EMBL" id="UINC01006810">
    <property type="protein sequence ID" value="SVA29775.1"/>
    <property type="molecule type" value="Genomic_DNA"/>
</dbReference>
<gene>
    <name evidence="4" type="ORF">METZ01_LOCUS82629</name>
</gene>
<protein>
    <recommendedName>
        <fullName evidence="5">O-methyltransferase domain-containing protein</fullName>
    </recommendedName>
</protein>
<organism evidence="4">
    <name type="scientific">marine metagenome</name>
    <dbReference type="NCBI Taxonomy" id="408172"/>
    <lineage>
        <taxon>unclassified sequences</taxon>
        <taxon>metagenomes</taxon>
        <taxon>ecological metagenomes</taxon>
    </lineage>
</organism>
<evidence type="ECO:0000256" key="1">
    <source>
        <dbReference type="ARBA" id="ARBA00022603"/>
    </source>
</evidence>
<dbReference type="Gene3D" id="3.40.50.150">
    <property type="entry name" value="Vaccinia Virus protein VP39"/>
    <property type="match status" value="1"/>
</dbReference>
<dbReference type="PANTHER" id="PTHR10509">
    <property type="entry name" value="O-METHYLTRANSFERASE-RELATED"/>
    <property type="match status" value="1"/>
</dbReference>
<dbReference type="PROSITE" id="PS51682">
    <property type="entry name" value="SAM_OMT_I"/>
    <property type="match status" value="1"/>
</dbReference>
<sequence>MAENPATEPRDTPPVRHRSFFLDEVLHHYVVSHSAAPDDVQASLIATTAALGPLAFMQVAPDQGTFLSLLVGAVRPLFAVEVGTFTGYSSLAIARALPEGGRLLCCDVSEEWTTVARHHWEAAGVADRIDLVIGPAADTLAGLPTELRVDFAFIDADKGGYLDYYEALVPRLSPHGLIAVDNVLWSGRVVDPDAEDADTVAIRAFNDHVAADPRVEAVMLSVGDGVTLIGRHEEAPIHG</sequence>
<evidence type="ECO:0000313" key="4">
    <source>
        <dbReference type="EMBL" id="SVA29775.1"/>
    </source>
</evidence>
<evidence type="ECO:0000256" key="2">
    <source>
        <dbReference type="ARBA" id="ARBA00022679"/>
    </source>
</evidence>
<dbReference type="GO" id="GO:0008171">
    <property type="term" value="F:O-methyltransferase activity"/>
    <property type="evidence" value="ECO:0007669"/>
    <property type="project" value="InterPro"/>
</dbReference>
<reference evidence="4" key="1">
    <citation type="submission" date="2018-05" db="EMBL/GenBank/DDBJ databases">
        <authorList>
            <person name="Lanie J.A."/>
            <person name="Ng W.-L."/>
            <person name="Kazmierczak K.M."/>
            <person name="Andrzejewski T.M."/>
            <person name="Davidsen T.M."/>
            <person name="Wayne K.J."/>
            <person name="Tettelin H."/>
            <person name="Glass J.I."/>
            <person name="Rusch D."/>
            <person name="Podicherti R."/>
            <person name="Tsui H.-C.T."/>
            <person name="Winkler M.E."/>
        </authorList>
    </citation>
    <scope>NUCLEOTIDE SEQUENCE</scope>
</reference>